<reference evidence="1 2" key="1">
    <citation type="journal article" date="2020" name="J Geophys Res Biogeosci">
        <title>Magnetotaxis as an Adaptation to Enable Bacterial Shuttling of Microbial Sulfur and Sulfur Cycling Across Aquatic Oxic#Anoxic Interfaces.</title>
        <authorList>
            <person name="Li J."/>
            <person name="Liu P."/>
            <person name="Wang J."/>
            <person name="Roberts A.P."/>
            <person name="Pan Y."/>
        </authorList>
    </citation>
    <scope>NUCLEOTIDE SEQUENCE [LARGE SCALE GENOMIC DNA]</scope>
    <source>
        <strain evidence="1 2">MYR-1_YQ</strain>
    </source>
</reference>
<dbReference type="InterPro" id="IPR036782">
    <property type="entry name" value="NE0471-like_N"/>
</dbReference>
<dbReference type="SUPFAM" id="SSF143880">
    <property type="entry name" value="NE0471 N-terminal domain-like"/>
    <property type="match status" value="1"/>
</dbReference>
<dbReference type="EMBL" id="JABXWD010000049">
    <property type="protein sequence ID" value="MBV6340823.1"/>
    <property type="molecule type" value="Genomic_DNA"/>
</dbReference>
<protein>
    <submittedName>
        <fullName evidence="1">DUF2442 domain-containing protein</fullName>
    </submittedName>
</protein>
<dbReference type="Pfam" id="PF10387">
    <property type="entry name" value="DUF2442"/>
    <property type="match status" value="1"/>
</dbReference>
<organism evidence="1 2">
    <name type="scientific">Candidatus Magnetobacterium casense</name>
    <dbReference type="NCBI Taxonomy" id="1455061"/>
    <lineage>
        <taxon>Bacteria</taxon>
        <taxon>Pseudomonadati</taxon>
        <taxon>Nitrospirota</taxon>
        <taxon>Thermodesulfovibrionia</taxon>
        <taxon>Thermodesulfovibrionales</taxon>
        <taxon>Candidatus Magnetobacteriaceae</taxon>
        <taxon>Candidatus Magnetobacterium</taxon>
    </lineage>
</organism>
<name>A0ABS6RX41_9BACT</name>
<dbReference type="RefSeq" id="WP_218251439.1">
    <property type="nucleotide sequence ID" value="NZ_JABXWD010000049.1"/>
</dbReference>
<dbReference type="InterPro" id="IPR018841">
    <property type="entry name" value="DUF2442"/>
</dbReference>
<keyword evidence="2" id="KW-1185">Reference proteome</keyword>
<sequence length="76" mass="9035">MHKVKNVRYVKEYVVELEFEDGKKKLIDFEKYLYGEVFVPLKDVDTFRGFKVDRQLGTITWETGADFCPDTLYVCM</sequence>
<evidence type="ECO:0000313" key="2">
    <source>
        <dbReference type="Proteomes" id="UP001196980"/>
    </source>
</evidence>
<dbReference type="Proteomes" id="UP001196980">
    <property type="component" value="Unassembled WGS sequence"/>
</dbReference>
<comment type="caution">
    <text evidence="1">The sequence shown here is derived from an EMBL/GenBank/DDBJ whole genome shotgun (WGS) entry which is preliminary data.</text>
</comment>
<proteinExistence type="predicted"/>
<dbReference type="Gene3D" id="3.30.2020.10">
    <property type="entry name" value="NE0471-like N-terminal domain"/>
    <property type="match status" value="1"/>
</dbReference>
<gene>
    <name evidence="1" type="ORF">HWQ67_04430</name>
</gene>
<evidence type="ECO:0000313" key="1">
    <source>
        <dbReference type="EMBL" id="MBV6340823.1"/>
    </source>
</evidence>
<accession>A0ABS6RX41</accession>